<sequence length="228" mass="25901">MHTEGTSIKNAFPSFLQPITVIPTHRCVVLKSEYPQQNKIRSGDKCSPKLQSTLRWGKKSFSGNLFDRKFTEADRIHYLLRINRRADGIDPPVNVLRRSQLRRSSKITRISFFVLTFLSKAHRGRIFESNSDSYCLPHVVVPFPHPVRFKIVRNSLLLLKEGMMSAGVLGGSFLSTAVEANKIILISQPSPFFSPLLLPTIDLLPRPVYFLLIPRHPLLCGRRVDLSP</sequence>
<keyword evidence="2" id="KW-1185">Reference proteome</keyword>
<dbReference type="EMBL" id="BPLR01004367">
    <property type="protein sequence ID" value="GIX94375.1"/>
    <property type="molecule type" value="Genomic_DNA"/>
</dbReference>
<evidence type="ECO:0000313" key="2">
    <source>
        <dbReference type="Proteomes" id="UP001054945"/>
    </source>
</evidence>
<name>A0AAV4PB00_CAEEX</name>
<comment type="caution">
    <text evidence="1">The sequence shown here is derived from an EMBL/GenBank/DDBJ whole genome shotgun (WGS) entry which is preliminary data.</text>
</comment>
<reference evidence="1 2" key="1">
    <citation type="submission" date="2021-06" db="EMBL/GenBank/DDBJ databases">
        <title>Caerostris extrusa draft genome.</title>
        <authorList>
            <person name="Kono N."/>
            <person name="Arakawa K."/>
        </authorList>
    </citation>
    <scope>NUCLEOTIDE SEQUENCE [LARGE SCALE GENOMIC DNA]</scope>
</reference>
<protein>
    <submittedName>
        <fullName evidence="1">Uncharacterized protein</fullName>
    </submittedName>
</protein>
<dbReference type="Proteomes" id="UP001054945">
    <property type="component" value="Unassembled WGS sequence"/>
</dbReference>
<evidence type="ECO:0000313" key="1">
    <source>
        <dbReference type="EMBL" id="GIX94375.1"/>
    </source>
</evidence>
<organism evidence="1 2">
    <name type="scientific">Caerostris extrusa</name>
    <name type="common">Bark spider</name>
    <name type="synonym">Caerostris bankana</name>
    <dbReference type="NCBI Taxonomy" id="172846"/>
    <lineage>
        <taxon>Eukaryota</taxon>
        <taxon>Metazoa</taxon>
        <taxon>Ecdysozoa</taxon>
        <taxon>Arthropoda</taxon>
        <taxon>Chelicerata</taxon>
        <taxon>Arachnida</taxon>
        <taxon>Araneae</taxon>
        <taxon>Araneomorphae</taxon>
        <taxon>Entelegynae</taxon>
        <taxon>Araneoidea</taxon>
        <taxon>Araneidae</taxon>
        <taxon>Caerostris</taxon>
    </lineage>
</organism>
<accession>A0AAV4PB00</accession>
<dbReference type="AlphaFoldDB" id="A0AAV4PB00"/>
<gene>
    <name evidence="1" type="ORF">CEXT_342771</name>
</gene>
<proteinExistence type="predicted"/>